<dbReference type="InterPro" id="IPR031304">
    <property type="entry name" value="SLT_2"/>
</dbReference>
<dbReference type="Proteomes" id="UP000549457">
    <property type="component" value="Unassembled WGS sequence"/>
</dbReference>
<dbReference type="Pfam" id="PF01471">
    <property type="entry name" value="PG_binding_1"/>
    <property type="match status" value="1"/>
</dbReference>
<dbReference type="PANTHER" id="PTHR30163">
    <property type="entry name" value="MEMBRANE-BOUND LYTIC MUREIN TRANSGLYCOSYLASE B"/>
    <property type="match status" value="1"/>
</dbReference>
<dbReference type="EMBL" id="JACHFM010000001">
    <property type="protein sequence ID" value="MBB5220618.1"/>
    <property type="molecule type" value="Genomic_DNA"/>
</dbReference>
<comment type="caution">
    <text evidence="4">The sequence shown here is derived from an EMBL/GenBank/DDBJ whole genome shotgun (WGS) entry which is preliminary data.</text>
</comment>
<dbReference type="SUPFAM" id="SSF53955">
    <property type="entry name" value="Lysozyme-like"/>
    <property type="match status" value="1"/>
</dbReference>
<sequence>MFRIPLATLTLAFVVGGCAGANPPQTESAPPSRSIASPQPESFITWRESFRPKAMAAGITPGVFNAAFTGVGVNADVVRLDGRQAEFTKPIWEYLDSAASPTRIETGQAQRAALKPTLDAIEARYGVDQQVVLAVWGMESNFGKNRGSIPVIESLATLAYDGRRQSFAEEQLIGALRILQSGDVDPRHMTGSWAGAMGHTQFIPTSYLSYAQDFGGDGHRDVWSDDPTDALASTANYLARAGWVHGQPWGMEVRVPSGFNYGSADAANIHPTSDWSARGVTRLSGAPLPEYGPMAIIAPAGARGPAFAVYRNFAVIKRYNNATSYAMGVGHLGDRIMGAGPFQGTWPRGDRELSRSEKIELQKELMARGYATGEADGVIGPDTTTAIRAYQRSVGMVPDGYASAALLQKLR</sequence>
<feature type="signal peptide" evidence="1">
    <location>
        <begin position="1"/>
        <end position="21"/>
    </location>
</feature>
<dbReference type="InterPro" id="IPR011970">
    <property type="entry name" value="MltB_2"/>
</dbReference>
<feature type="domain" description="Peptidoglycan binding-like" evidence="2">
    <location>
        <begin position="359"/>
        <end position="410"/>
    </location>
</feature>
<dbReference type="Pfam" id="PF13406">
    <property type="entry name" value="SLT_2"/>
    <property type="match status" value="1"/>
</dbReference>
<dbReference type="Gene3D" id="1.10.8.350">
    <property type="entry name" value="Bacterial muramidase"/>
    <property type="match status" value="1"/>
</dbReference>
<dbReference type="InterPro" id="IPR043426">
    <property type="entry name" value="MltB-like"/>
</dbReference>
<dbReference type="FunFam" id="1.10.8.350:FF:000001">
    <property type="entry name" value="Lytic murein transglycosylase B"/>
    <property type="match status" value="1"/>
</dbReference>
<dbReference type="PANTHER" id="PTHR30163:SF8">
    <property type="entry name" value="LYTIC MUREIN TRANSGLYCOSYLASE"/>
    <property type="match status" value="1"/>
</dbReference>
<dbReference type="GO" id="GO:0009253">
    <property type="term" value="P:peptidoglycan catabolic process"/>
    <property type="evidence" value="ECO:0007669"/>
    <property type="project" value="TreeGrafter"/>
</dbReference>
<evidence type="ECO:0000313" key="5">
    <source>
        <dbReference type="Proteomes" id="UP000549457"/>
    </source>
</evidence>
<reference evidence="4 5" key="1">
    <citation type="submission" date="2020-08" db="EMBL/GenBank/DDBJ databases">
        <title>Genomic Encyclopedia of Type Strains, Phase IV (KMG-IV): sequencing the most valuable type-strain genomes for metagenomic binning, comparative biology and taxonomic classification.</title>
        <authorList>
            <person name="Goeker M."/>
        </authorList>
    </citation>
    <scope>NUCLEOTIDE SEQUENCE [LARGE SCALE GENOMIC DNA]</scope>
    <source>
        <strain evidence="4 5">DSM 101730</strain>
    </source>
</reference>
<evidence type="ECO:0000313" key="4">
    <source>
        <dbReference type="EMBL" id="MBB5220618.1"/>
    </source>
</evidence>
<evidence type="ECO:0000259" key="2">
    <source>
        <dbReference type="Pfam" id="PF01471"/>
    </source>
</evidence>
<dbReference type="Gene3D" id="1.10.530.10">
    <property type="match status" value="1"/>
</dbReference>
<name>A0A840SKD1_9RHOB</name>
<proteinExistence type="predicted"/>
<dbReference type="AlphaFoldDB" id="A0A840SKD1"/>
<keyword evidence="1" id="KW-0732">Signal</keyword>
<dbReference type="InterPro" id="IPR023346">
    <property type="entry name" value="Lysozyme-like_dom_sf"/>
</dbReference>
<evidence type="ECO:0000259" key="3">
    <source>
        <dbReference type="Pfam" id="PF13406"/>
    </source>
</evidence>
<feature type="chain" id="PRO_5032942119" evidence="1">
    <location>
        <begin position="22"/>
        <end position="411"/>
    </location>
</feature>
<keyword evidence="5" id="KW-1185">Reference proteome</keyword>
<protein>
    <submittedName>
        <fullName evidence="4">Membrane-bound lytic murein transglycosylase B</fullName>
    </submittedName>
</protein>
<dbReference type="CDD" id="cd13399">
    <property type="entry name" value="Slt35-like"/>
    <property type="match status" value="1"/>
</dbReference>
<dbReference type="GO" id="GO:0008933">
    <property type="term" value="F:peptidoglycan lytic transglycosylase activity"/>
    <property type="evidence" value="ECO:0007669"/>
    <property type="project" value="TreeGrafter"/>
</dbReference>
<gene>
    <name evidence="4" type="ORF">HNP73_000539</name>
</gene>
<feature type="domain" description="Transglycosylase SLT" evidence="3">
    <location>
        <begin position="43"/>
        <end position="334"/>
    </location>
</feature>
<dbReference type="InterPro" id="IPR036366">
    <property type="entry name" value="PGBDSf"/>
</dbReference>
<dbReference type="InterPro" id="IPR002477">
    <property type="entry name" value="Peptidoglycan-bd-like"/>
</dbReference>
<dbReference type="NCBIfam" id="TIGR02283">
    <property type="entry name" value="MltB_2"/>
    <property type="match status" value="1"/>
</dbReference>
<dbReference type="RefSeq" id="WP_184146843.1">
    <property type="nucleotide sequence ID" value="NZ_JACHFM010000001.1"/>
</dbReference>
<organism evidence="4 5">
    <name type="scientific">Amaricoccus macauensis</name>
    <dbReference type="NCBI Taxonomy" id="57001"/>
    <lineage>
        <taxon>Bacteria</taxon>
        <taxon>Pseudomonadati</taxon>
        <taxon>Pseudomonadota</taxon>
        <taxon>Alphaproteobacteria</taxon>
        <taxon>Rhodobacterales</taxon>
        <taxon>Paracoccaceae</taxon>
        <taxon>Amaricoccus</taxon>
    </lineage>
</organism>
<dbReference type="InterPro" id="IPR036365">
    <property type="entry name" value="PGBD-like_sf"/>
</dbReference>
<dbReference type="SUPFAM" id="SSF47090">
    <property type="entry name" value="PGBD-like"/>
    <property type="match status" value="1"/>
</dbReference>
<dbReference type="PROSITE" id="PS51257">
    <property type="entry name" value="PROKAR_LIPOPROTEIN"/>
    <property type="match status" value="1"/>
</dbReference>
<evidence type="ECO:0000256" key="1">
    <source>
        <dbReference type="SAM" id="SignalP"/>
    </source>
</evidence>
<dbReference type="Gene3D" id="1.10.101.10">
    <property type="entry name" value="PGBD-like superfamily/PGBD"/>
    <property type="match status" value="1"/>
</dbReference>
<accession>A0A840SKD1</accession>